<dbReference type="Proteomes" id="UP000092993">
    <property type="component" value="Unassembled WGS sequence"/>
</dbReference>
<reference evidence="1 2" key="1">
    <citation type="submission" date="2016-03" db="EMBL/GenBank/DDBJ databases">
        <title>Whole genome sequencing of Grifola frondosa 9006-11.</title>
        <authorList>
            <person name="Min B."/>
            <person name="Park H."/>
            <person name="Kim J.-G."/>
            <person name="Cho H."/>
            <person name="Oh Y.-L."/>
            <person name="Kong W.-S."/>
            <person name="Choi I.-G."/>
        </authorList>
    </citation>
    <scope>NUCLEOTIDE SEQUENCE [LARGE SCALE GENOMIC DNA]</scope>
    <source>
        <strain evidence="1 2">9006-11</strain>
    </source>
</reference>
<organism evidence="1 2">
    <name type="scientific">Grifola frondosa</name>
    <name type="common">Maitake</name>
    <name type="synonym">Polyporus frondosus</name>
    <dbReference type="NCBI Taxonomy" id="5627"/>
    <lineage>
        <taxon>Eukaryota</taxon>
        <taxon>Fungi</taxon>
        <taxon>Dikarya</taxon>
        <taxon>Basidiomycota</taxon>
        <taxon>Agaricomycotina</taxon>
        <taxon>Agaricomycetes</taxon>
        <taxon>Polyporales</taxon>
        <taxon>Grifolaceae</taxon>
        <taxon>Grifola</taxon>
    </lineage>
</organism>
<evidence type="ECO:0000313" key="1">
    <source>
        <dbReference type="EMBL" id="OBZ79918.1"/>
    </source>
</evidence>
<accession>A0A1C7MSX8</accession>
<evidence type="ECO:0000313" key="2">
    <source>
        <dbReference type="Proteomes" id="UP000092993"/>
    </source>
</evidence>
<name>A0A1C7MSX8_GRIFR</name>
<dbReference type="EMBL" id="LUGG01000001">
    <property type="protein sequence ID" value="OBZ79918.1"/>
    <property type="molecule type" value="Genomic_DNA"/>
</dbReference>
<keyword evidence="2" id="KW-1185">Reference proteome</keyword>
<proteinExistence type="predicted"/>
<protein>
    <submittedName>
        <fullName evidence="1">Uncharacterized protein</fullName>
    </submittedName>
</protein>
<sequence length="116" mass="13224">MLYISDVRTDKFQKNVRIGAVAHLYHVMSFPSLMCRLLRKLRVKEFVSHPASQYTPACLSLLRSEKAVDLRWIYITLDLGIGGIPSLGVRGVRCLDSWSDYGRIQSSLRQRIVATI</sequence>
<comment type="caution">
    <text evidence="1">The sequence shown here is derived from an EMBL/GenBank/DDBJ whole genome shotgun (WGS) entry which is preliminary data.</text>
</comment>
<dbReference type="AlphaFoldDB" id="A0A1C7MSX8"/>
<gene>
    <name evidence="1" type="ORF">A0H81_00465</name>
</gene>